<dbReference type="Proteomes" id="UP000572817">
    <property type="component" value="Unassembled WGS sequence"/>
</dbReference>
<evidence type="ECO:0000313" key="2">
    <source>
        <dbReference type="Proteomes" id="UP000572817"/>
    </source>
</evidence>
<reference evidence="1" key="1">
    <citation type="submission" date="2020-04" db="EMBL/GenBank/DDBJ databases">
        <title>Genome Assembly and Annotation of Botryosphaeria dothidea sdau 11-99, a Latent Pathogen of Apple Fruit Ring Rot in China.</title>
        <authorList>
            <person name="Yu C."/>
            <person name="Diao Y."/>
            <person name="Lu Q."/>
            <person name="Zhao J."/>
            <person name="Cui S."/>
            <person name="Peng C."/>
            <person name="He B."/>
            <person name="Liu H."/>
        </authorList>
    </citation>
    <scope>NUCLEOTIDE SEQUENCE [LARGE SCALE GENOMIC DNA]</scope>
    <source>
        <strain evidence="1">Sdau11-99</strain>
    </source>
</reference>
<gene>
    <name evidence="1" type="ORF">GTA08_BOTSDO09827</name>
</gene>
<comment type="caution">
    <text evidence="1">The sequence shown here is derived from an EMBL/GenBank/DDBJ whole genome shotgun (WGS) entry which is preliminary data.</text>
</comment>
<evidence type="ECO:0000313" key="1">
    <source>
        <dbReference type="EMBL" id="KAF4302206.1"/>
    </source>
</evidence>
<sequence>MTYAAGIPTLVIQAMHESHTMQLKAEKLERITEVVANMSRQLLSRSAEGTEISWQDVRERLTRERLKGLEDPSSEQFQLYDTDGLKRKAAAQLGLMCVSIVTRLKEAWPLFMLTQIHPKTHDEMMLAERLLFEILEAKDAIWESMTKLEMDLKNDGGFSMPASLAKEKDNDRQLLFYERELRKHLEQLDRT</sequence>
<name>A0A8H4IJD3_9PEZI</name>
<dbReference type="EMBL" id="WWBZ02000073">
    <property type="protein sequence ID" value="KAF4302206.1"/>
    <property type="molecule type" value="Genomic_DNA"/>
</dbReference>
<accession>A0A8H4IJD3</accession>
<protein>
    <submittedName>
        <fullName evidence="1">Uncharacterized protein</fullName>
    </submittedName>
</protein>
<organism evidence="1 2">
    <name type="scientific">Botryosphaeria dothidea</name>
    <dbReference type="NCBI Taxonomy" id="55169"/>
    <lineage>
        <taxon>Eukaryota</taxon>
        <taxon>Fungi</taxon>
        <taxon>Dikarya</taxon>
        <taxon>Ascomycota</taxon>
        <taxon>Pezizomycotina</taxon>
        <taxon>Dothideomycetes</taxon>
        <taxon>Dothideomycetes incertae sedis</taxon>
        <taxon>Botryosphaeriales</taxon>
        <taxon>Botryosphaeriaceae</taxon>
        <taxon>Botryosphaeria</taxon>
    </lineage>
</organism>
<proteinExistence type="predicted"/>
<dbReference type="AlphaFoldDB" id="A0A8H4IJD3"/>
<keyword evidence="2" id="KW-1185">Reference proteome</keyword>